<dbReference type="EMBL" id="CP004374">
    <property type="protein sequence ID" value="AGM27352.1"/>
    <property type="molecule type" value="Genomic_DNA"/>
</dbReference>
<sequence>MNNPYVVSPRDAARALRAEVWNVSGMMQLPVDPFAMADRLGIAVKQERLDPNLAGFIVREGGGPVEVFLNASDGGMRQRFTLAHELGHFVKNRNEQNIGYVDERSELAASGANPAEVWCNQFAAELLMPAAIIKKYWAEGWSADELAQKFNVSGSAIDFRLKNLGLR</sequence>
<dbReference type="PANTHER" id="PTHR43236">
    <property type="entry name" value="ANTITOXIN HIGA1"/>
    <property type="match status" value="1"/>
</dbReference>
<dbReference type="Proteomes" id="UP000013961">
    <property type="component" value="Chromosome"/>
</dbReference>
<feature type="domain" description="IrrE N-terminal-like" evidence="1">
    <location>
        <begin position="38"/>
        <end position="162"/>
    </location>
</feature>
<proteinExistence type="predicted"/>
<protein>
    <submittedName>
        <fullName evidence="2">Toxin-antitoxin system, toxin component</fullName>
    </submittedName>
</protein>
<dbReference type="Gene3D" id="1.10.10.2910">
    <property type="match status" value="1"/>
</dbReference>
<evidence type="ECO:0000313" key="3">
    <source>
        <dbReference type="Proteomes" id="UP000013961"/>
    </source>
</evidence>
<dbReference type="KEGG" id="mabb:MASS_0750"/>
<organism evidence="2 3">
    <name type="scientific">Mycobacteroides abscessus subsp. bolletii 50594</name>
    <dbReference type="NCBI Taxonomy" id="1303024"/>
    <lineage>
        <taxon>Bacteria</taxon>
        <taxon>Bacillati</taxon>
        <taxon>Actinomycetota</taxon>
        <taxon>Actinomycetes</taxon>
        <taxon>Mycobacteriales</taxon>
        <taxon>Mycobacteriaceae</taxon>
        <taxon>Mycobacteroides</taxon>
        <taxon>Mycobacteroides abscessus</taxon>
    </lineage>
</organism>
<evidence type="ECO:0000259" key="1">
    <source>
        <dbReference type="Pfam" id="PF06114"/>
    </source>
</evidence>
<dbReference type="InterPro" id="IPR010359">
    <property type="entry name" value="IrrE_HExxH"/>
</dbReference>
<dbReference type="AlphaFoldDB" id="A0AB33A6L2"/>
<gene>
    <name evidence="2" type="ORF">MASS_0750</name>
</gene>
<name>A0AB33A6L2_9MYCO</name>
<evidence type="ECO:0000313" key="2">
    <source>
        <dbReference type="EMBL" id="AGM27352.1"/>
    </source>
</evidence>
<reference evidence="2 3" key="1">
    <citation type="journal article" date="2013" name="Genome Announc.">
        <title>Complete Genome Sequence of Mycobacterium massiliense Clinical Strain Asan 50594, Belonging to the Type II Genotype.</title>
        <authorList>
            <person name="Kim B.J."/>
            <person name="Kim B.R."/>
            <person name="Hong S.H."/>
            <person name="Seok S.H."/>
            <person name="Kook Y.H."/>
            <person name="Kim B.J."/>
        </authorList>
    </citation>
    <scope>NUCLEOTIDE SEQUENCE [LARGE SCALE GENOMIC DNA]</scope>
    <source>
        <strain evidence="2 3">50594</strain>
    </source>
</reference>
<dbReference type="InterPro" id="IPR052345">
    <property type="entry name" value="Rad_response_metalloprotease"/>
</dbReference>
<accession>A0AB33A6L2</accession>
<dbReference type="Pfam" id="PF06114">
    <property type="entry name" value="Peptidase_M78"/>
    <property type="match status" value="1"/>
</dbReference>
<dbReference type="PANTHER" id="PTHR43236:SF2">
    <property type="entry name" value="BLL0069 PROTEIN"/>
    <property type="match status" value="1"/>
</dbReference>